<dbReference type="Proteomes" id="UP000828048">
    <property type="component" value="Chromosome 9"/>
</dbReference>
<gene>
    <name evidence="1" type="ORF">Vadar_025067</name>
</gene>
<name>A0ACB7ZLC4_9ERIC</name>
<dbReference type="EMBL" id="CM037159">
    <property type="protein sequence ID" value="KAH7866791.1"/>
    <property type="molecule type" value="Genomic_DNA"/>
</dbReference>
<proteinExistence type="predicted"/>
<evidence type="ECO:0000313" key="2">
    <source>
        <dbReference type="Proteomes" id="UP000828048"/>
    </source>
</evidence>
<reference evidence="1 2" key="1">
    <citation type="journal article" date="2021" name="Hortic Res">
        <title>High-quality reference genome and annotation aids understanding of berry development for evergreen blueberry (Vaccinium darrowii).</title>
        <authorList>
            <person name="Yu J."/>
            <person name="Hulse-Kemp A.M."/>
            <person name="Babiker E."/>
            <person name="Staton M."/>
        </authorList>
    </citation>
    <scope>NUCLEOTIDE SEQUENCE [LARGE SCALE GENOMIC DNA]</scope>
    <source>
        <strain evidence="2">cv. NJ 8807/NJ 8810</strain>
        <tissue evidence="1">Young leaf</tissue>
    </source>
</reference>
<accession>A0ACB7ZLC4</accession>
<sequence>MRDAKGRTIKCTKKVTPIGTPYSQTSLRSLSQDLAKMWPNLFGPNVGFWKREYEKHGICHFISSDKYLEEGMAIYAEVKRALMIQDPFSFFPEFSSSTGVVVGQRYTPVDLANTILQLSQSQLGRVIVRCRAVQGIGHVIREIEFCALSQGQVATQVSQPPASPPLPASPPQSPTPLASPPLTSPPCPPGIFVLPITVVHGVVGFFRSLGSFLPYYGGGEGEGEEEGRSLGSLEEEEERRRIGTETETVDGLVDLAKKLQVTISLNIQSPCTTCTVWFKAILDGFVIVA</sequence>
<organism evidence="1 2">
    <name type="scientific">Vaccinium darrowii</name>
    <dbReference type="NCBI Taxonomy" id="229202"/>
    <lineage>
        <taxon>Eukaryota</taxon>
        <taxon>Viridiplantae</taxon>
        <taxon>Streptophyta</taxon>
        <taxon>Embryophyta</taxon>
        <taxon>Tracheophyta</taxon>
        <taxon>Spermatophyta</taxon>
        <taxon>Magnoliopsida</taxon>
        <taxon>eudicotyledons</taxon>
        <taxon>Gunneridae</taxon>
        <taxon>Pentapetalae</taxon>
        <taxon>asterids</taxon>
        <taxon>Ericales</taxon>
        <taxon>Ericaceae</taxon>
        <taxon>Vaccinioideae</taxon>
        <taxon>Vaccinieae</taxon>
        <taxon>Vaccinium</taxon>
    </lineage>
</organism>
<protein>
    <submittedName>
        <fullName evidence="1">Uncharacterized protein</fullName>
    </submittedName>
</protein>
<evidence type="ECO:0000313" key="1">
    <source>
        <dbReference type="EMBL" id="KAH7866791.1"/>
    </source>
</evidence>
<keyword evidence="2" id="KW-1185">Reference proteome</keyword>
<comment type="caution">
    <text evidence="1">The sequence shown here is derived from an EMBL/GenBank/DDBJ whole genome shotgun (WGS) entry which is preliminary data.</text>
</comment>